<dbReference type="STRING" id="118062.MCBB_2361"/>
<dbReference type="GO" id="GO:0019240">
    <property type="term" value="P:citrulline biosynthetic process"/>
    <property type="evidence" value="ECO:0007669"/>
    <property type="project" value="TreeGrafter"/>
</dbReference>
<evidence type="ECO:0000259" key="7">
    <source>
        <dbReference type="Pfam" id="PF02729"/>
    </source>
</evidence>
<evidence type="ECO:0000256" key="1">
    <source>
        <dbReference type="ARBA" id="ARBA00007805"/>
    </source>
</evidence>
<evidence type="ECO:0000259" key="6">
    <source>
        <dbReference type="Pfam" id="PF00185"/>
    </source>
</evidence>
<dbReference type="GO" id="GO:0005737">
    <property type="term" value="C:cytoplasm"/>
    <property type="evidence" value="ECO:0007669"/>
    <property type="project" value="UniProtKB-SubCell"/>
</dbReference>
<evidence type="ECO:0000313" key="8">
    <source>
        <dbReference type="EMBL" id="SCG86897.1"/>
    </source>
</evidence>
<name>A0A1D3L5J5_9EURY</name>
<dbReference type="Proteomes" id="UP000094707">
    <property type="component" value="Chromosome I"/>
</dbReference>
<keyword evidence="5" id="KW-0963">Cytoplasm</keyword>
<keyword evidence="3 5" id="KW-0808">Transferase</keyword>
<feature type="binding site" evidence="5">
    <location>
        <position position="98"/>
    </location>
    <ligand>
        <name>carbamoyl phosphate</name>
        <dbReference type="ChEBI" id="CHEBI:58228"/>
    </ligand>
</feature>
<feature type="binding site" evidence="5">
    <location>
        <position position="287"/>
    </location>
    <ligand>
        <name>carbamoyl phosphate</name>
        <dbReference type="ChEBI" id="CHEBI:58228"/>
    </ligand>
</feature>
<dbReference type="InterPro" id="IPR036901">
    <property type="entry name" value="Asp/Orn_carbamoylTrfase_sf"/>
</dbReference>
<dbReference type="GeneID" id="30413195"/>
<evidence type="ECO:0000313" key="9">
    <source>
        <dbReference type="Proteomes" id="UP000094707"/>
    </source>
</evidence>
<reference evidence="8 9" key="1">
    <citation type="submission" date="2016-08" db="EMBL/GenBank/DDBJ databases">
        <authorList>
            <person name="Seilhamer J.J."/>
        </authorList>
    </citation>
    <scope>NUCLEOTIDE SEQUENCE [LARGE SCALE GENOMIC DNA]</scope>
    <source>
        <strain evidence="8">Buetzberg</strain>
    </source>
</reference>
<dbReference type="GO" id="GO:0042450">
    <property type="term" value="P:L-arginine biosynthetic process via ornithine"/>
    <property type="evidence" value="ECO:0007669"/>
    <property type="project" value="UniProtKB-UniRule"/>
</dbReference>
<keyword evidence="9" id="KW-1185">Reference proteome</keyword>
<feature type="binding site" evidence="5">
    <location>
        <position position="74"/>
    </location>
    <ligand>
        <name>carbamoyl phosphate</name>
        <dbReference type="ChEBI" id="CHEBI:58228"/>
    </ligand>
</feature>
<comment type="subcellular location">
    <subcellularLocation>
        <location evidence="5">Cytoplasm</location>
    </subcellularLocation>
</comment>
<evidence type="ECO:0000256" key="5">
    <source>
        <dbReference type="HAMAP-Rule" id="MF_01109"/>
    </source>
</evidence>
<dbReference type="PATRIC" id="fig|129848.4.peg.2411"/>
<dbReference type="Pfam" id="PF00185">
    <property type="entry name" value="OTCace"/>
    <property type="match status" value="1"/>
</dbReference>
<evidence type="ECO:0000256" key="4">
    <source>
        <dbReference type="ARBA" id="ARBA00048772"/>
    </source>
</evidence>
<feature type="binding site" evidence="5">
    <location>
        <begin position="223"/>
        <end position="224"/>
    </location>
    <ligand>
        <name>L-ornithine</name>
        <dbReference type="ChEBI" id="CHEBI:46911"/>
    </ligand>
</feature>
<feature type="binding site" evidence="5">
    <location>
        <position position="219"/>
    </location>
    <ligand>
        <name>L-ornithine</name>
        <dbReference type="ChEBI" id="CHEBI:46911"/>
    </ligand>
</feature>
<dbReference type="InterPro" id="IPR002292">
    <property type="entry name" value="Orn/put_carbamltrans"/>
</dbReference>
<dbReference type="InterPro" id="IPR006131">
    <property type="entry name" value="Asp_carbamoyltransf_Asp/Orn-bd"/>
</dbReference>
<dbReference type="NCBIfam" id="NF001986">
    <property type="entry name" value="PRK00779.1"/>
    <property type="match status" value="1"/>
</dbReference>
<dbReference type="InterPro" id="IPR006132">
    <property type="entry name" value="Asp/Orn_carbamoyltranf_P-bd"/>
</dbReference>
<comment type="similarity">
    <text evidence="1 5">Belongs to the aspartate/ornithine carbamoyltransferase superfamily. OTCase family.</text>
</comment>
<dbReference type="AlphaFoldDB" id="A0A1D3L5J5"/>
<dbReference type="FunFam" id="3.40.50.1370:FF:000008">
    <property type="entry name" value="Ornithine carbamoyltransferase"/>
    <property type="match status" value="1"/>
</dbReference>
<proteinExistence type="inferred from homology"/>
<dbReference type="PROSITE" id="PS00097">
    <property type="entry name" value="CARBAMOYLTRANSFERASE"/>
    <property type="match status" value="1"/>
</dbReference>
<evidence type="ECO:0000256" key="3">
    <source>
        <dbReference type="ARBA" id="ARBA00022679"/>
    </source>
</evidence>
<dbReference type="EC" id="2.1.3.3" evidence="2 5"/>
<comment type="catalytic activity">
    <reaction evidence="4 5">
        <text>carbamoyl phosphate + L-ornithine = L-citrulline + phosphate + H(+)</text>
        <dbReference type="Rhea" id="RHEA:19513"/>
        <dbReference type="ChEBI" id="CHEBI:15378"/>
        <dbReference type="ChEBI" id="CHEBI:43474"/>
        <dbReference type="ChEBI" id="CHEBI:46911"/>
        <dbReference type="ChEBI" id="CHEBI:57743"/>
        <dbReference type="ChEBI" id="CHEBI:58228"/>
        <dbReference type="EC" id="2.1.3.3"/>
    </reaction>
</comment>
<dbReference type="HAMAP" id="MF_01109">
    <property type="entry name" value="OTCase"/>
    <property type="match status" value="1"/>
</dbReference>
<dbReference type="PANTHER" id="PTHR45753:SF3">
    <property type="entry name" value="ORNITHINE TRANSCARBAMYLASE, MITOCHONDRIAL"/>
    <property type="match status" value="1"/>
</dbReference>
<dbReference type="OrthoDB" id="4696at2157"/>
<feature type="binding site" evidence="5">
    <location>
        <position position="155"/>
    </location>
    <ligand>
        <name>L-ornithine</name>
        <dbReference type="ChEBI" id="CHEBI:46911"/>
    </ligand>
</feature>
<feature type="domain" description="Aspartate/ornithine carbamoyltransferase carbamoyl-P binding" evidence="7">
    <location>
        <begin position="2"/>
        <end position="138"/>
    </location>
</feature>
<dbReference type="Pfam" id="PF02729">
    <property type="entry name" value="OTCace_N"/>
    <property type="match status" value="1"/>
</dbReference>
<evidence type="ECO:0000256" key="2">
    <source>
        <dbReference type="ARBA" id="ARBA00013007"/>
    </source>
</evidence>
<dbReference type="InterPro" id="IPR006130">
    <property type="entry name" value="Asp/Orn_carbamoylTrfase"/>
</dbReference>
<feature type="binding site" evidence="5">
    <location>
        <begin position="47"/>
        <end position="50"/>
    </location>
    <ligand>
        <name>carbamoyl phosphate</name>
        <dbReference type="ChEBI" id="CHEBI:58228"/>
    </ligand>
</feature>
<dbReference type="GO" id="GO:0004585">
    <property type="term" value="F:ornithine carbamoyltransferase activity"/>
    <property type="evidence" value="ECO:0007669"/>
    <property type="project" value="UniProtKB-UniRule"/>
</dbReference>
<feature type="binding site" evidence="5">
    <location>
        <begin position="259"/>
        <end position="260"/>
    </location>
    <ligand>
        <name>carbamoyl phosphate</name>
        <dbReference type="ChEBI" id="CHEBI:58228"/>
    </ligand>
</feature>
<dbReference type="InterPro" id="IPR024904">
    <property type="entry name" value="OTCase_ArgI"/>
</dbReference>
<protein>
    <recommendedName>
        <fullName evidence="2 5">Ornithine carbamoyltransferase</fullName>
        <shortName evidence="5">OTCase</shortName>
        <ecNumber evidence="2 5">2.1.3.3</ecNumber>
    </recommendedName>
</protein>
<dbReference type="RefSeq" id="WP_071907917.1">
    <property type="nucleotide sequence ID" value="NZ_LT607756.1"/>
</dbReference>
<organism evidence="8 9">
    <name type="scientific">Methanobacterium congolense</name>
    <dbReference type="NCBI Taxonomy" id="118062"/>
    <lineage>
        <taxon>Archaea</taxon>
        <taxon>Methanobacteriati</taxon>
        <taxon>Methanobacteriota</taxon>
        <taxon>Methanomada group</taxon>
        <taxon>Methanobacteria</taxon>
        <taxon>Methanobacteriales</taxon>
        <taxon>Methanobacteriaceae</taxon>
        <taxon>Methanobacterium</taxon>
    </lineage>
</organism>
<gene>
    <name evidence="8" type="primary">argF</name>
    <name evidence="8" type="ORF">MCBB_2361</name>
</gene>
<sequence length="302" mass="33752">MKHLLSVTDAEDSIFEILEKAAEFKEDPIMGQPLKNKTLAMIFEKASTRTRVSFEVAMFHMGGSGLYLSADDLQLGRGEIIEDTARAMTRYVDGVMIRAKEHEDVLKFAEYSNVPVINGLTNKEHPCQALTDLLTIKEHKGTYKVKLVFVGDGNNVCNSLLLAAALVGMDMTAVCPAGYEPDAEIFEKAREYAKKSGSKIELTSDIQEGLEGADVIYTDVWVSMGDEAEASKREEDFKDYQVNMEFLKHAKEDAIVMHCLPAIRGQEITDEVINSPQSVIWDQAENRMHTQKAVLYNLLTTF</sequence>
<dbReference type="SUPFAM" id="SSF53671">
    <property type="entry name" value="Aspartate/ornithine carbamoyltransferase"/>
    <property type="match status" value="1"/>
</dbReference>
<dbReference type="PRINTS" id="PR00100">
    <property type="entry name" value="AOTCASE"/>
</dbReference>
<dbReference type="PANTHER" id="PTHR45753">
    <property type="entry name" value="ORNITHINE CARBAMOYLTRANSFERASE, MITOCHONDRIAL"/>
    <property type="match status" value="1"/>
</dbReference>
<dbReference type="NCBIfam" id="TIGR00658">
    <property type="entry name" value="orni_carb_tr"/>
    <property type="match status" value="1"/>
</dbReference>
<dbReference type="PRINTS" id="PR00102">
    <property type="entry name" value="OTCASE"/>
</dbReference>
<feature type="domain" description="Aspartate/ornithine carbamoyltransferase Asp/Orn-binding" evidence="6">
    <location>
        <begin position="145"/>
        <end position="296"/>
    </location>
</feature>
<accession>A0A1D3L5J5</accession>
<dbReference type="EMBL" id="LT607756">
    <property type="protein sequence ID" value="SCG86897.1"/>
    <property type="molecule type" value="Genomic_DNA"/>
</dbReference>
<dbReference type="KEGG" id="mcub:MCBB_2361"/>
<feature type="binding site" evidence="5">
    <location>
        <begin position="125"/>
        <end position="128"/>
    </location>
    <ligand>
        <name>carbamoyl phosphate</name>
        <dbReference type="ChEBI" id="CHEBI:58228"/>
    </ligand>
</feature>
<dbReference type="GO" id="GO:0016597">
    <property type="term" value="F:amino acid binding"/>
    <property type="evidence" value="ECO:0007669"/>
    <property type="project" value="InterPro"/>
</dbReference>
<dbReference type="Gene3D" id="3.40.50.1370">
    <property type="entry name" value="Aspartate/ornithine carbamoyltransferase"/>
    <property type="match status" value="2"/>
</dbReference>